<protein>
    <recommendedName>
        <fullName evidence="3">BAG domain-containing protein</fullName>
    </recommendedName>
</protein>
<evidence type="ECO:0000256" key="2">
    <source>
        <dbReference type="SAM" id="MobiDB-lite"/>
    </source>
</evidence>
<evidence type="ECO:0000313" key="5">
    <source>
        <dbReference type="Proteomes" id="UP001420932"/>
    </source>
</evidence>
<proteinExistence type="predicted"/>
<dbReference type="PANTHER" id="PTHR33322:SF4">
    <property type="entry name" value="BAG DOMAIN CONTAINING PROTEIN, EXPRESSED"/>
    <property type="match status" value="1"/>
</dbReference>
<dbReference type="AlphaFoldDB" id="A0AAP0NNN9"/>
<name>A0AAP0NNN9_9MAGN</name>
<feature type="compositionally biased region" description="Basic and acidic residues" evidence="2">
    <location>
        <begin position="294"/>
        <end position="313"/>
    </location>
</feature>
<keyword evidence="5" id="KW-1185">Reference proteome</keyword>
<comment type="caution">
    <text evidence="4">The sequence shown here is derived from an EMBL/GenBank/DDBJ whole genome shotgun (WGS) entry which is preliminary data.</text>
</comment>
<dbReference type="Proteomes" id="UP001420932">
    <property type="component" value="Unassembled WGS sequence"/>
</dbReference>
<evidence type="ECO:0000259" key="3">
    <source>
        <dbReference type="PROSITE" id="PS51035"/>
    </source>
</evidence>
<dbReference type="SUPFAM" id="SSF63491">
    <property type="entry name" value="BAG domain"/>
    <property type="match status" value="1"/>
</dbReference>
<dbReference type="FunFam" id="1.20.58.120:FF:000010">
    <property type="entry name" value="BAG family molecular chaperone regulator 6"/>
    <property type="match status" value="1"/>
</dbReference>
<dbReference type="PROSITE" id="PS51035">
    <property type="entry name" value="BAG"/>
    <property type="match status" value="1"/>
</dbReference>
<dbReference type="InterPro" id="IPR003103">
    <property type="entry name" value="BAG_domain"/>
</dbReference>
<dbReference type="GO" id="GO:0051087">
    <property type="term" value="F:protein-folding chaperone binding"/>
    <property type="evidence" value="ECO:0007669"/>
    <property type="project" value="InterPro"/>
</dbReference>
<keyword evidence="1" id="KW-0143">Chaperone</keyword>
<organism evidence="4 5">
    <name type="scientific">Stephania yunnanensis</name>
    <dbReference type="NCBI Taxonomy" id="152371"/>
    <lineage>
        <taxon>Eukaryota</taxon>
        <taxon>Viridiplantae</taxon>
        <taxon>Streptophyta</taxon>
        <taxon>Embryophyta</taxon>
        <taxon>Tracheophyta</taxon>
        <taxon>Spermatophyta</taxon>
        <taxon>Magnoliopsida</taxon>
        <taxon>Ranunculales</taxon>
        <taxon>Menispermaceae</taxon>
        <taxon>Menispermoideae</taxon>
        <taxon>Cissampelideae</taxon>
        <taxon>Stephania</taxon>
    </lineage>
</organism>
<dbReference type="GO" id="GO:0006457">
    <property type="term" value="P:protein folding"/>
    <property type="evidence" value="ECO:0007669"/>
    <property type="project" value="TreeGrafter"/>
</dbReference>
<dbReference type="GO" id="GO:0009506">
    <property type="term" value="C:plasmodesma"/>
    <property type="evidence" value="ECO:0007669"/>
    <property type="project" value="TreeGrafter"/>
</dbReference>
<feature type="region of interest" description="Disordered" evidence="2">
    <location>
        <begin position="293"/>
        <end position="313"/>
    </location>
</feature>
<dbReference type="SMART" id="SM00264">
    <property type="entry name" value="BAG"/>
    <property type="match status" value="1"/>
</dbReference>
<feature type="compositionally biased region" description="Basic and acidic residues" evidence="2">
    <location>
        <begin position="188"/>
        <end position="204"/>
    </location>
</feature>
<reference evidence="4 5" key="1">
    <citation type="submission" date="2024-01" db="EMBL/GenBank/DDBJ databases">
        <title>Genome assemblies of Stephania.</title>
        <authorList>
            <person name="Yang L."/>
        </authorList>
    </citation>
    <scope>NUCLEOTIDE SEQUENCE [LARGE SCALE GENOMIC DNA]</scope>
    <source>
        <strain evidence="4">YNDBR</strain>
        <tissue evidence="4">Leaf</tissue>
    </source>
</reference>
<dbReference type="PANTHER" id="PTHR33322">
    <property type="entry name" value="BAG DOMAIN CONTAINING PROTEIN, EXPRESSED"/>
    <property type="match status" value="1"/>
</dbReference>
<evidence type="ECO:0000256" key="1">
    <source>
        <dbReference type="ARBA" id="ARBA00023186"/>
    </source>
</evidence>
<accession>A0AAP0NNN9</accession>
<dbReference type="EMBL" id="JBBNAF010000009">
    <property type="protein sequence ID" value="KAK9113408.1"/>
    <property type="molecule type" value="Genomic_DNA"/>
</dbReference>
<sequence>MMMTMEDPFFRKTNTRPGFRSPKVVSIPISFVGSSEKKKTRSDDAAAAAAGRIQKVFRGFLVRKSVRKIVAIKRQVEEIERKVMERETVEMVRRDGKERLRINEMLMALLLRLDSVRGVDSGVRDCRKVVIRKAIALQEKLDAIAEEDQSEAKLLLMTMMIEEAIDQIRSEDQEGAMEAPVESSTDEITEKENLDSETEMKLGEEDSAEAEITMTAAAAAAEEEEEDEKEMEERSRAMMERMLKDNEKLMGLMSQLCERNAMQTQMISSLSQRVENLEKAFICDKLKRKKKKMNAAEKQEECTPDARKCGRKL</sequence>
<dbReference type="InterPro" id="IPR040400">
    <property type="entry name" value="BAG5/6/7/8"/>
</dbReference>
<dbReference type="Pfam" id="PF02179">
    <property type="entry name" value="BAG"/>
    <property type="match status" value="1"/>
</dbReference>
<feature type="region of interest" description="Disordered" evidence="2">
    <location>
        <begin position="172"/>
        <end position="209"/>
    </location>
</feature>
<dbReference type="PROSITE" id="PS50096">
    <property type="entry name" value="IQ"/>
    <property type="match status" value="1"/>
</dbReference>
<dbReference type="InterPro" id="IPR036533">
    <property type="entry name" value="BAG_dom_sf"/>
</dbReference>
<feature type="domain" description="BAG" evidence="3">
    <location>
        <begin position="68"/>
        <end position="145"/>
    </location>
</feature>
<gene>
    <name evidence="4" type="ORF">Syun_020205</name>
</gene>
<evidence type="ECO:0000313" key="4">
    <source>
        <dbReference type="EMBL" id="KAK9113408.1"/>
    </source>
</evidence>
<dbReference type="Gene3D" id="1.20.58.120">
    <property type="entry name" value="BAG domain"/>
    <property type="match status" value="1"/>
</dbReference>